<dbReference type="CTD" id="80775"/>
<sequence length="310" mass="34054">MSSPFLWCFLSFTQKYRGALLAVSSVGLFAANVSYHVAPEQTFRKLYQGWSRGEPAQLSAKLQGLFQEVLRETQTEATSSYAPFSAFGFHPVSAGIPWLPSGCLIGIPANYNDTEQDGVGIVDRVLMVNGKEVDWSSDVGAHLRQALTLSVYAQKFSLAREVVNAQGNSPIIEASVAPACLSATCISSVAIKQLLGLYSGPLVLRAVYNMAAVALGFAAYFLCSDAVSQWLDYRSDRRAAAVSKSYAAGGIEFYEKILARNRILRTLMGKQGETMYSPSGNLFPKYYIRLKHAPYTSRRERIKLALLQME</sequence>
<dbReference type="KEGG" id="xtr:100125110"/>
<dbReference type="OrthoDB" id="110174at2759"/>
<reference evidence="5" key="2">
    <citation type="submission" date="2007-03" db="EMBL/GenBank/DDBJ databases">
        <authorList>
            <consortium name="NIH - Xenopus Gene Collection (XGC) project"/>
        </authorList>
    </citation>
    <scope>NUCLEOTIDE SEQUENCE [LARGE SCALE MRNA]</scope>
    <source>
        <tissue evidence="5">Whole embryo</tissue>
    </source>
</reference>
<dbReference type="OMA" id="HTFGLKY"/>
<organism evidence="5">
    <name type="scientific">Xenopus tropicalis</name>
    <name type="common">Western clawed frog</name>
    <name type="synonym">Silurana tropicalis</name>
    <dbReference type="NCBI Taxonomy" id="8364"/>
    <lineage>
        <taxon>Eukaryota</taxon>
        <taxon>Metazoa</taxon>
        <taxon>Chordata</taxon>
        <taxon>Craniata</taxon>
        <taxon>Vertebrata</taxon>
        <taxon>Euteleostomi</taxon>
        <taxon>Amphibia</taxon>
        <taxon>Batrachia</taxon>
        <taxon>Anura</taxon>
        <taxon>Pipoidea</taxon>
        <taxon>Pipidae</taxon>
        <taxon>Xenopodinae</taxon>
        <taxon>Xenopus</taxon>
        <taxon>Silurana</taxon>
    </lineage>
</organism>
<evidence type="ECO:0000313" key="8">
    <source>
        <dbReference type="Xenbase" id="XB-GENE-969877"/>
    </source>
</evidence>
<keyword evidence="4" id="KW-0472">Membrane</keyword>
<dbReference type="Proteomes" id="UP000008143">
    <property type="component" value="Chromosome 9"/>
</dbReference>
<dbReference type="Xenbase" id="XB-GENE-969877">
    <property type="gene designation" value="tmem177"/>
</dbReference>
<evidence type="ECO:0000256" key="2">
    <source>
        <dbReference type="ARBA" id="ARBA00005794"/>
    </source>
</evidence>
<dbReference type="DNASU" id="100125110"/>
<dbReference type="GeneID" id="100125110"/>
<gene>
    <name evidence="7 8" type="primary">tmem177</name>
    <name evidence="5" type="synonym">LOC100125110</name>
</gene>
<reference evidence="7" key="1">
    <citation type="journal article" date="2002" name="Dev. Dyn.">
        <title>Genetic and genomic tools for Xenopus research: The NIH Xenopus initiative.</title>
        <authorList>
            <person name="Klein S.L."/>
            <person name="Strausberg R.L."/>
            <person name="Wagner L."/>
            <person name="Pontius J."/>
            <person name="Clifton S.W."/>
            <person name="Richardson P."/>
        </authorList>
    </citation>
    <scope>NUCLEOTIDE SEQUENCE</scope>
</reference>
<evidence type="ECO:0000313" key="5">
    <source>
        <dbReference type="EMBL" id="AAI35368.1"/>
    </source>
</evidence>
<dbReference type="EMBL" id="BC135367">
    <property type="protein sequence ID" value="AAI35368.1"/>
    <property type="molecule type" value="mRNA"/>
</dbReference>
<dbReference type="AlphaFoldDB" id="A4IH44"/>
<evidence type="ECO:0000256" key="4">
    <source>
        <dbReference type="SAM" id="Phobius"/>
    </source>
</evidence>
<name>A4IH44_XENTR</name>
<keyword evidence="6" id="KW-1185">Reference proteome</keyword>
<evidence type="ECO:0000256" key="1">
    <source>
        <dbReference type="ARBA" id="ARBA00003998"/>
    </source>
</evidence>
<dbReference type="PANTHER" id="PTHR21824:SF4">
    <property type="entry name" value="TRANSMEMBRANE PROTEIN 177"/>
    <property type="match status" value="1"/>
</dbReference>
<reference evidence="7" key="3">
    <citation type="submission" date="2025-04" db="UniProtKB">
        <authorList>
            <consortium name="RefSeq"/>
        </authorList>
    </citation>
    <scope>IDENTIFICATION</scope>
</reference>
<dbReference type="PANTHER" id="PTHR21824">
    <property type="entry name" value="TRANSMEMBRANE PROTEIN 177"/>
    <property type="match status" value="1"/>
</dbReference>
<keyword evidence="4" id="KW-1133">Transmembrane helix</keyword>
<dbReference type="RefSeq" id="NP_001096488.1">
    <property type="nucleotide sequence ID" value="NM_001103018.1"/>
</dbReference>
<feature type="transmembrane region" description="Helical" evidence="4">
    <location>
        <begin position="202"/>
        <end position="222"/>
    </location>
</feature>
<dbReference type="InterPro" id="IPR026620">
    <property type="entry name" value="TMEM177"/>
</dbReference>
<dbReference type="AGR" id="Xenbase:XB-GENE-969877"/>
<evidence type="ECO:0000313" key="6">
    <source>
        <dbReference type="Proteomes" id="UP000008143"/>
    </source>
</evidence>
<keyword evidence="4 7" id="KW-0812">Transmembrane</keyword>
<comment type="function">
    <text evidence="1">Plays a role in the early steps of cytochrome c oxidase subunit II (MT-CO2/COX2) maturation and is required for the stabilization of COX20 and the newly synthesized MT-CO2/COX2 protein.</text>
</comment>
<protein>
    <recommendedName>
        <fullName evidence="3">Transmembrane protein 177</fullName>
    </recommendedName>
</protein>
<evidence type="ECO:0000313" key="7">
    <source>
        <dbReference type="RefSeq" id="NP_001096488.1"/>
    </source>
</evidence>
<comment type="similarity">
    <text evidence="2">Belongs to the TMEM177 family.</text>
</comment>
<evidence type="ECO:0000256" key="3">
    <source>
        <dbReference type="ARBA" id="ARBA00014595"/>
    </source>
</evidence>
<proteinExistence type="evidence at transcript level"/>
<accession>A4IH44</accession>